<keyword evidence="3" id="KW-1185">Reference proteome</keyword>
<dbReference type="PANTHER" id="PTHR36484">
    <property type="entry name" value="OS01G0558700 PROTEIN"/>
    <property type="match status" value="1"/>
</dbReference>
<name>A0AAV0NVG6_9ROSI</name>
<dbReference type="EMBL" id="CAMGYJ010000008">
    <property type="protein sequence ID" value="CAI0462203.1"/>
    <property type="molecule type" value="Genomic_DNA"/>
</dbReference>
<reference evidence="2" key="1">
    <citation type="submission" date="2022-08" db="EMBL/GenBank/DDBJ databases">
        <authorList>
            <person name="Gutierrez-Valencia J."/>
        </authorList>
    </citation>
    <scope>NUCLEOTIDE SEQUENCE</scope>
</reference>
<evidence type="ECO:0000256" key="1">
    <source>
        <dbReference type="SAM" id="MobiDB-lite"/>
    </source>
</evidence>
<accession>A0AAV0NVG6</accession>
<sequence length="71" mass="7522">MEPKTPMEKQDSGKLKAEIKRWAKAVAAYARQDSGHLGSSLRKSSRIRSSSGSSSSPSPSSLPPPFSTSSS</sequence>
<feature type="compositionally biased region" description="Low complexity" evidence="1">
    <location>
        <begin position="39"/>
        <end position="59"/>
    </location>
</feature>
<dbReference type="Proteomes" id="UP001154282">
    <property type="component" value="Unassembled WGS sequence"/>
</dbReference>
<gene>
    <name evidence="2" type="ORF">LITE_LOCUS35256</name>
</gene>
<dbReference type="PANTHER" id="PTHR36484:SF2">
    <property type="entry name" value="OS01G0558700 PROTEIN"/>
    <property type="match status" value="1"/>
</dbReference>
<organism evidence="2 3">
    <name type="scientific">Linum tenue</name>
    <dbReference type="NCBI Taxonomy" id="586396"/>
    <lineage>
        <taxon>Eukaryota</taxon>
        <taxon>Viridiplantae</taxon>
        <taxon>Streptophyta</taxon>
        <taxon>Embryophyta</taxon>
        <taxon>Tracheophyta</taxon>
        <taxon>Spermatophyta</taxon>
        <taxon>Magnoliopsida</taxon>
        <taxon>eudicotyledons</taxon>
        <taxon>Gunneridae</taxon>
        <taxon>Pentapetalae</taxon>
        <taxon>rosids</taxon>
        <taxon>fabids</taxon>
        <taxon>Malpighiales</taxon>
        <taxon>Linaceae</taxon>
        <taxon>Linum</taxon>
    </lineage>
</organism>
<comment type="caution">
    <text evidence="2">The sequence shown here is derived from an EMBL/GenBank/DDBJ whole genome shotgun (WGS) entry which is preliminary data.</text>
</comment>
<feature type="compositionally biased region" description="Pro residues" evidence="1">
    <location>
        <begin position="60"/>
        <end position="71"/>
    </location>
</feature>
<evidence type="ECO:0000313" key="3">
    <source>
        <dbReference type="Proteomes" id="UP001154282"/>
    </source>
</evidence>
<dbReference type="AlphaFoldDB" id="A0AAV0NVG6"/>
<proteinExistence type="predicted"/>
<feature type="region of interest" description="Disordered" evidence="1">
    <location>
        <begin position="30"/>
        <end position="71"/>
    </location>
</feature>
<evidence type="ECO:0000313" key="2">
    <source>
        <dbReference type="EMBL" id="CAI0462203.1"/>
    </source>
</evidence>
<protein>
    <submittedName>
        <fullName evidence="2">Uncharacterized protein</fullName>
    </submittedName>
</protein>